<dbReference type="GO" id="GO:0015074">
    <property type="term" value="P:DNA integration"/>
    <property type="evidence" value="ECO:0007669"/>
    <property type="project" value="InterPro"/>
</dbReference>
<evidence type="ECO:0000259" key="1">
    <source>
        <dbReference type="Pfam" id="PF01498"/>
    </source>
</evidence>
<dbReference type="Pfam" id="PF01498">
    <property type="entry name" value="HTH_Tnp_Tc3_2"/>
    <property type="match status" value="1"/>
</dbReference>
<feature type="domain" description="Transposase Tc1-like" evidence="1">
    <location>
        <begin position="1"/>
        <end position="68"/>
    </location>
</feature>
<reference evidence="2" key="2">
    <citation type="journal article" date="2018" name="Environ. Sci. Technol.">
        <title>The Toxicogenome of Hyalella azteca: A Model for Sediment Ecotoxicology and Evolutionary Toxicology.</title>
        <authorList>
            <person name="Poynton H.C."/>
            <person name="Hasenbein S."/>
            <person name="Benoit J.B."/>
            <person name="Sepulveda M.S."/>
            <person name="Poelchau M.F."/>
            <person name="Hughes D.S.T."/>
            <person name="Murali S.C."/>
            <person name="Chen S."/>
            <person name="Glastad K.M."/>
            <person name="Goodisman M.A.D."/>
            <person name="Werren J.H."/>
            <person name="Vineis J.H."/>
            <person name="Bowen J.L."/>
            <person name="Friedrich M."/>
            <person name="Jones J."/>
            <person name="Robertson H.M."/>
            <person name="Feyereisen R."/>
            <person name="Mechler-Hickson A."/>
            <person name="Mathers N."/>
            <person name="Lee C.E."/>
            <person name="Colbourne J.K."/>
            <person name="Biales A."/>
            <person name="Johnston J.S."/>
            <person name="Wellborn G.A."/>
            <person name="Rosendale A.J."/>
            <person name="Cridge A.G."/>
            <person name="Munoz-Torres M.C."/>
            <person name="Bain P.A."/>
            <person name="Manny A.R."/>
            <person name="Major K.M."/>
            <person name="Lambert F.N."/>
            <person name="Vulpe C.D."/>
            <person name="Tuck P."/>
            <person name="Blalock B.J."/>
            <person name="Lin Y.Y."/>
            <person name="Smith M.E."/>
            <person name="Ochoa-Acuna H."/>
            <person name="Chen M.M."/>
            <person name="Childers C.P."/>
            <person name="Qu J."/>
            <person name="Dugan S."/>
            <person name="Lee S.L."/>
            <person name="Chao H."/>
            <person name="Dinh H."/>
            <person name="Han Y."/>
            <person name="Doddapaneni H."/>
            <person name="Worley K.C."/>
            <person name="Muzny D.M."/>
            <person name="Gibbs R.A."/>
            <person name="Richards S."/>
        </authorList>
    </citation>
    <scope>NUCLEOTIDE SEQUENCE</scope>
    <source>
        <strain evidence="2">HAZT.00-mixed</strain>
        <tissue evidence="2">Whole organism</tissue>
    </source>
</reference>
<reference evidence="2" key="3">
    <citation type="submission" date="2019-06" db="EMBL/GenBank/DDBJ databases">
        <authorList>
            <person name="Poynton C."/>
            <person name="Hasenbein S."/>
            <person name="Benoit J.B."/>
            <person name="Sepulveda M.S."/>
            <person name="Poelchau M.F."/>
            <person name="Murali S.C."/>
            <person name="Chen S."/>
            <person name="Glastad K.M."/>
            <person name="Werren J.H."/>
            <person name="Vineis J.H."/>
            <person name="Bowen J.L."/>
            <person name="Friedrich M."/>
            <person name="Jones J."/>
            <person name="Robertson H.M."/>
            <person name="Feyereisen R."/>
            <person name="Mechler-Hickson A."/>
            <person name="Mathers N."/>
            <person name="Lee C.E."/>
            <person name="Colbourne J.K."/>
            <person name="Biales A."/>
            <person name="Johnston J.S."/>
            <person name="Wellborn G.A."/>
            <person name="Rosendale A.J."/>
            <person name="Cridge A.G."/>
            <person name="Munoz-Torres M.C."/>
            <person name="Bain P.A."/>
            <person name="Manny A.R."/>
            <person name="Major K.M."/>
            <person name="Lambert F.N."/>
            <person name="Vulpe C.D."/>
            <person name="Tuck P."/>
            <person name="Blalock B.J."/>
            <person name="Lin Y.-Y."/>
            <person name="Smith M.E."/>
            <person name="Ochoa-Acuna H."/>
            <person name="Chen M.-J.M."/>
            <person name="Childers C.P."/>
            <person name="Qu J."/>
            <person name="Dugan S."/>
            <person name="Lee S.L."/>
            <person name="Chao H."/>
            <person name="Dinh H."/>
            <person name="Han Y."/>
            <person name="Doddapaneni H."/>
            <person name="Worley K.C."/>
            <person name="Muzny D.M."/>
            <person name="Gibbs R.A."/>
            <person name="Richards S."/>
        </authorList>
    </citation>
    <scope>NUCLEOTIDE SEQUENCE</scope>
    <source>
        <strain evidence="2">HAZT.00-mixed</strain>
        <tissue evidence="2">Whole organism</tissue>
    </source>
</reference>
<dbReference type="GO" id="GO:0006313">
    <property type="term" value="P:DNA transposition"/>
    <property type="evidence" value="ECO:0007669"/>
    <property type="project" value="InterPro"/>
</dbReference>
<name>A0A6A0HC56_HYAAZ</name>
<dbReference type="Proteomes" id="UP000711488">
    <property type="component" value="Unassembled WGS sequence"/>
</dbReference>
<proteinExistence type="predicted"/>
<dbReference type="GO" id="GO:0003677">
    <property type="term" value="F:DNA binding"/>
    <property type="evidence" value="ECO:0007669"/>
    <property type="project" value="InterPro"/>
</dbReference>
<sequence length="140" mass="15704">MKIVNKDPKITSNELQSHLASTGKTVDVSTVRRYLNREGLHERVPRMKPLLKPIHKEKRLEFARKHIDATQAELNNILWSDETKLELFGVNGNRFVWRKSGDALLEKNTLPTVKHGGGSIMLWGCFAAAGTGNISVIETS</sequence>
<protein>
    <recommendedName>
        <fullName evidence="1">Transposase Tc1-like domain-containing protein</fullName>
    </recommendedName>
</protein>
<dbReference type="AlphaFoldDB" id="A0A6A0HC56"/>
<dbReference type="PANTHER" id="PTHR23022:SF135">
    <property type="entry name" value="SI:DKEY-77F5.3"/>
    <property type="match status" value="1"/>
</dbReference>
<evidence type="ECO:0000313" key="2">
    <source>
        <dbReference type="EMBL" id="KAA0203398.1"/>
    </source>
</evidence>
<dbReference type="InterPro" id="IPR052338">
    <property type="entry name" value="Transposase_5"/>
</dbReference>
<comment type="caution">
    <text evidence="2">The sequence shown here is derived from an EMBL/GenBank/DDBJ whole genome shotgun (WGS) entry which is preliminary data.</text>
</comment>
<dbReference type="PANTHER" id="PTHR23022">
    <property type="entry name" value="TRANSPOSABLE ELEMENT-RELATED"/>
    <property type="match status" value="1"/>
</dbReference>
<gene>
    <name evidence="2" type="ORF">HAZT_HAZT000852</name>
</gene>
<dbReference type="InterPro" id="IPR036397">
    <property type="entry name" value="RNaseH_sf"/>
</dbReference>
<accession>A0A6A0HC56</accession>
<dbReference type="Gene3D" id="3.30.420.10">
    <property type="entry name" value="Ribonuclease H-like superfamily/Ribonuclease H"/>
    <property type="match status" value="1"/>
</dbReference>
<reference evidence="2" key="1">
    <citation type="submission" date="2014-08" db="EMBL/GenBank/DDBJ databases">
        <authorList>
            <person name="Murali S."/>
            <person name="Richards S."/>
            <person name="Bandaranaike D."/>
            <person name="Bellair M."/>
            <person name="Blankenburg K."/>
            <person name="Chao H."/>
            <person name="Dinh H."/>
            <person name="Doddapaneni H."/>
            <person name="Dugan-Rocha S."/>
            <person name="Elkadiri S."/>
            <person name="Gnanaolivu R."/>
            <person name="Hughes D."/>
            <person name="Lee S."/>
            <person name="Li M."/>
            <person name="Ming W."/>
            <person name="Munidasa M."/>
            <person name="Muniz J."/>
            <person name="Nguyen L."/>
            <person name="Osuji N."/>
            <person name="Pu L.-L."/>
            <person name="Puazo M."/>
            <person name="Skinner E."/>
            <person name="Qu C."/>
            <person name="Quiroz J."/>
            <person name="Raj R."/>
            <person name="Weissenberger G."/>
            <person name="Xin Y."/>
            <person name="Zou X."/>
            <person name="Han Y."/>
            <person name="Worley K."/>
            <person name="Muzny D."/>
            <person name="Gibbs R."/>
        </authorList>
    </citation>
    <scope>NUCLEOTIDE SEQUENCE</scope>
    <source>
        <strain evidence="2">HAZT.00-mixed</strain>
        <tissue evidence="2">Whole organism</tissue>
    </source>
</reference>
<dbReference type="EMBL" id="JQDR03001740">
    <property type="protein sequence ID" value="KAA0203398.1"/>
    <property type="molecule type" value="Genomic_DNA"/>
</dbReference>
<organism evidence="2">
    <name type="scientific">Hyalella azteca</name>
    <name type="common">Amphipod</name>
    <dbReference type="NCBI Taxonomy" id="294128"/>
    <lineage>
        <taxon>Eukaryota</taxon>
        <taxon>Metazoa</taxon>
        <taxon>Ecdysozoa</taxon>
        <taxon>Arthropoda</taxon>
        <taxon>Crustacea</taxon>
        <taxon>Multicrustacea</taxon>
        <taxon>Malacostraca</taxon>
        <taxon>Eumalacostraca</taxon>
        <taxon>Peracarida</taxon>
        <taxon>Amphipoda</taxon>
        <taxon>Senticaudata</taxon>
        <taxon>Talitrida</taxon>
        <taxon>Talitroidea</taxon>
        <taxon>Hyalellidae</taxon>
        <taxon>Hyalella</taxon>
    </lineage>
</organism>
<dbReference type="InterPro" id="IPR002492">
    <property type="entry name" value="Transposase_Tc1-like"/>
</dbReference>